<evidence type="ECO:0000313" key="3">
    <source>
        <dbReference type="Proteomes" id="UP001151760"/>
    </source>
</evidence>
<comment type="caution">
    <text evidence="2">The sequence shown here is derived from an EMBL/GenBank/DDBJ whole genome shotgun (WGS) entry which is preliminary data.</text>
</comment>
<feature type="region of interest" description="Disordered" evidence="1">
    <location>
        <begin position="466"/>
        <end position="487"/>
    </location>
</feature>
<protein>
    <submittedName>
        <fullName evidence="2">Uncharacterized protein</fullName>
    </submittedName>
</protein>
<evidence type="ECO:0000313" key="2">
    <source>
        <dbReference type="EMBL" id="GJT19529.1"/>
    </source>
</evidence>
<reference evidence="2" key="2">
    <citation type="submission" date="2022-01" db="EMBL/GenBank/DDBJ databases">
        <authorList>
            <person name="Yamashiro T."/>
            <person name="Shiraishi A."/>
            <person name="Satake H."/>
            <person name="Nakayama K."/>
        </authorList>
    </citation>
    <scope>NUCLEOTIDE SEQUENCE</scope>
</reference>
<reference evidence="2" key="1">
    <citation type="journal article" date="2022" name="Int. J. Mol. Sci.">
        <title>Draft Genome of Tanacetum Coccineum: Genomic Comparison of Closely Related Tanacetum-Family Plants.</title>
        <authorList>
            <person name="Yamashiro T."/>
            <person name="Shiraishi A."/>
            <person name="Nakayama K."/>
            <person name="Satake H."/>
        </authorList>
    </citation>
    <scope>NUCLEOTIDE SEQUENCE</scope>
</reference>
<dbReference type="EMBL" id="BQNB010013724">
    <property type="protein sequence ID" value="GJT19529.1"/>
    <property type="molecule type" value="Genomic_DNA"/>
</dbReference>
<accession>A0ABQ5C2N4</accession>
<sequence length="621" mass="69075">MAALKYNDDHNKIAYLGRERGSEDFTDILSYLDHSPLRYALTHAPPVVFDSLVKQFWATAVVRPNAAGSHDLVATIDGREVVVTESLIRTQLQLDDANGIFDMPINDILEGMRVIGYPTDRTLTFLKIHLSPQWRFMVHTIMHCLSPKSGGWNQFPSSIATALICLSTGRVYNFARFILEGMIGNVKATKNKFLMYPRFLQLIVAIETADRTPRPTFGFTRKLFANMKFKWEGQPIPLTPPMLAIAAAGDDAAAEENADAHEAAVPNPVSPVTDWRPWPSVPTHSPIRDPTPEPASPPSPPAQTFMFEEPLVFGPAPRPAGYVDPDVIEPIIFGPQPRPHGYVDPDFVEPIIFGPQPRPDNYLEPEDLDNLLSMEDDTTHGGFHVESPIRPDDASTPTADAAGRAEDPVLLTTLSAKLDRVNKLEKTVKQLRTTRLVGDVPAAEGDVDIQDDVDLDGLSRLASAALGQPAVPSEDVEEREEEEVPLRRTRSAFRRARTTVDEPAGPSVPADKGKAPMHDLDIPTEFLAEDAQARKRLEDEQASEHLVQQLRAEDLAQEYMPNISEQRAKELDELMMRMTETDWLNLMMQVGSNHALARELLGADVTEENFIERMTAIKEKK</sequence>
<gene>
    <name evidence="2" type="ORF">Tco_0878235</name>
</gene>
<evidence type="ECO:0000256" key="1">
    <source>
        <dbReference type="SAM" id="MobiDB-lite"/>
    </source>
</evidence>
<feature type="region of interest" description="Disordered" evidence="1">
    <location>
        <begin position="378"/>
        <end position="406"/>
    </location>
</feature>
<dbReference type="CDD" id="cd22249">
    <property type="entry name" value="UDM1_RNF168_RNF169-like"/>
    <property type="match status" value="1"/>
</dbReference>
<dbReference type="Proteomes" id="UP001151760">
    <property type="component" value="Unassembled WGS sequence"/>
</dbReference>
<feature type="region of interest" description="Disordered" evidence="1">
    <location>
        <begin position="253"/>
        <end position="300"/>
    </location>
</feature>
<feature type="compositionally biased region" description="Acidic residues" evidence="1">
    <location>
        <begin position="474"/>
        <end position="483"/>
    </location>
</feature>
<name>A0ABQ5C2N4_9ASTR</name>
<organism evidence="2 3">
    <name type="scientific">Tanacetum coccineum</name>
    <dbReference type="NCBI Taxonomy" id="301880"/>
    <lineage>
        <taxon>Eukaryota</taxon>
        <taxon>Viridiplantae</taxon>
        <taxon>Streptophyta</taxon>
        <taxon>Embryophyta</taxon>
        <taxon>Tracheophyta</taxon>
        <taxon>Spermatophyta</taxon>
        <taxon>Magnoliopsida</taxon>
        <taxon>eudicotyledons</taxon>
        <taxon>Gunneridae</taxon>
        <taxon>Pentapetalae</taxon>
        <taxon>asterids</taxon>
        <taxon>campanulids</taxon>
        <taxon>Asterales</taxon>
        <taxon>Asteraceae</taxon>
        <taxon>Asteroideae</taxon>
        <taxon>Anthemideae</taxon>
        <taxon>Anthemidinae</taxon>
        <taxon>Tanacetum</taxon>
    </lineage>
</organism>
<proteinExistence type="predicted"/>
<keyword evidence="3" id="KW-1185">Reference proteome</keyword>